<proteinExistence type="predicted"/>
<accession>A0ACA9ML29</accession>
<comment type="caution">
    <text evidence="1">The sequence shown here is derived from an EMBL/GenBank/DDBJ whole genome shotgun (WGS) entry which is preliminary data.</text>
</comment>
<sequence length="124" mass="13842">TGFDIRIHPPYIVSYVIIGGCLKCSQVALSVTNAIPFEKRSQFDDKQPLLDVVFSPDLLVPHKALPLIKNGTHVYYNYDITSIDQTKASESFNIRYNEPPIPTNITKLYVTIGAVDLDDEESLG</sequence>
<feature type="non-terminal residue" evidence="1">
    <location>
        <position position="1"/>
    </location>
</feature>
<organism evidence="1 2">
    <name type="scientific">Dentiscutata heterogama</name>
    <dbReference type="NCBI Taxonomy" id="1316150"/>
    <lineage>
        <taxon>Eukaryota</taxon>
        <taxon>Fungi</taxon>
        <taxon>Fungi incertae sedis</taxon>
        <taxon>Mucoromycota</taxon>
        <taxon>Glomeromycotina</taxon>
        <taxon>Glomeromycetes</taxon>
        <taxon>Diversisporales</taxon>
        <taxon>Gigasporaceae</taxon>
        <taxon>Dentiscutata</taxon>
    </lineage>
</organism>
<dbReference type="Proteomes" id="UP000789702">
    <property type="component" value="Unassembled WGS sequence"/>
</dbReference>
<keyword evidence="2" id="KW-1185">Reference proteome</keyword>
<feature type="non-terminal residue" evidence="1">
    <location>
        <position position="124"/>
    </location>
</feature>
<protein>
    <submittedName>
        <fullName evidence="1">5171_t:CDS:1</fullName>
    </submittedName>
</protein>
<reference evidence="1" key="1">
    <citation type="submission" date="2021-06" db="EMBL/GenBank/DDBJ databases">
        <authorList>
            <person name="Kallberg Y."/>
            <person name="Tangrot J."/>
            <person name="Rosling A."/>
        </authorList>
    </citation>
    <scope>NUCLEOTIDE SEQUENCE</scope>
    <source>
        <strain evidence="1">IL203A</strain>
    </source>
</reference>
<gene>
    <name evidence="1" type="ORF">DHETER_LOCUS7090</name>
</gene>
<evidence type="ECO:0000313" key="2">
    <source>
        <dbReference type="Proteomes" id="UP000789702"/>
    </source>
</evidence>
<evidence type="ECO:0000313" key="1">
    <source>
        <dbReference type="EMBL" id="CAG8596875.1"/>
    </source>
</evidence>
<dbReference type="EMBL" id="CAJVPU010009604">
    <property type="protein sequence ID" value="CAG8596875.1"/>
    <property type="molecule type" value="Genomic_DNA"/>
</dbReference>
<name>A0ACA9ML29_9GLOM</name>